<organism evidence="2">
    <name type="scientific">Pelagomonas calceolata</name>
    <dbReference type="NCBI Taxonomy" id="35677"/>
    <lineage>
        <taxon>Eukaryota</taxon>
        <taxon>Sar</taxon>
        <taxon>Stramenopiles</taxon>
        <taxon>Ochrophyta</taxon>
        <taxon>Pelagophyceae</taxon>
        <taxon>Pelagomonadales</taxon>
        <taxon>Pelagomonadaceae</taxon>
        <taxon>Pelagomonas</taxon>
    </lineage>
</organism>
<sequence length="403" mass="43969">MLQRCRHFSRLMPRGRRDLSRLALARTPPFALERYFAEHEFSCKISACSSDTEAISLNDVLALMDAETRRLWDEQSLGYTEVKGHPAMLALLAEAYGLEPHCFQEVAPQEGILLAYAALLEPGDGVVCTAPGYQSFHTCAEQAGGAVTFWQCRVDESGARFDVDDLVKACDATPNLKVVSVNFPHNPTGALPSTEEWERIVAICEARGAYLFADEIYRGLGPRTLESAATAYDKGISLGGLSKSMGMPGVRIGWLATRDVRFLRRVAELRDYTTICSSAPSQILAVAALQNRDHLWQRANAYVDAGRRAVEAVLARHEDVLSWGPAAGPIGWVRLRRGSASQYAEALVRSDDGIMLLPSTVFGAGDGHVRVGFGRDASPAYMAAWAATLDNATHPATRLLREG</sequence>
<dbReference type="AlphaFoldDB" id="A0A7S3ZK26"/>
<gene>
    <name evidence="2" type="ORF">PCAL00307_LOCUS1175</name>
    <name evidence="3" type="ORF">PECAL_3P17010</name>
</gene>
<dbReference type="InterPro" id="IPR015424">
    <property type="entry name" value="PyrdxlP-dep_Trfase"/>
</dbReference>
<dbReference type="InterPro" id="IPR015421">
    <property type="entry name" value="PyrdxlP-dep_Trfase_major"/>
</dbReference>
<dbReference type="EMBL" id="HBIW01001360">
    <property type="protein sequence ID" value="CAE0685741.1"/>
    <property type="molecule type" value="Transcribed_RNA"/>
</dbReference>
<reference evidence="2" key="1">
    <citation type="submission" date="2021-01" db="EMBL/GenBank/DDBJ databases">
        <authorList>
            <person name="Corre E."/>
            <person name="Pelletier E."/>
            <person name="Niang G."/>
            <person name="Scheremetjew M."/>
            <person name="Finn R."/>
            <person name="Kale V."/>
            <person name="Holt S."/>
            <person name="Cochrane G."/>
            <person name="Meng A."/>
            <person name="Brown T."/>
            <person name="Cohen L."/>
        </authorList>
    </citation>
    <scope>NUCLEOTIDE SEQUENCE</scope>
    <source>
        <strain evidence="2">CCMP1756</strain>
    </source>
</reference>
<dbReference type="SUPFAM" id="SSF53383">
    <property type="entry name" value="PLP-dependent transferases"/>
    <property type="match status" value="1"/>
</dbReference>
<keyword evidence="4" id="KW-1185">Reference proteome</keyword>
<dbReference type="Proteomes" id="UP000789595">
    <property type="component" value="Unassembled WGS sequence"/>
</dbReference>
<name>A0A7S3ZK26_9STRA</name>
<dbReference type="EMBL" id="CAKKNE010000003">
    <property type="protein sequence ID" value="CAH0371749.1"/>
    <property type="molecule type" value="Genomic_DNA"/>
</dbReference>
<dbReference type="GO" id="GO:0030170">
    <property type="term" value="F:pyridoxal phosphate binding"/>
    <property type="evidence" value="ECO:0007669"/>
    <property type="project" value="InterPro"/>
</dbReference>
<dbReference type="PANTHER" id="PTHR43510">
    <property type="entry name" value="AMINOTRANSFERASE FUNCTION, HYPOTHETICAL (EUROFUNG)"/>
    <property type="match status" value="1"/>
</dbReference>
<proteinExistence type="predicted"/>
<dbReference type="InterPro" id="IPR015422">
    <property type="entry name" value="PyrdxlP-dep_Trfase_small"/>
</dbReference>
<evidence type="ECO:0000313" key="4">
    <source>
        <dbReference type="Proteomes" id="UP000789595"/>
    </source>
</evidence>
<reference evidence="3" key="2">
    <citation type="submission" date="2021-11" db="EMBL/GenBank/DDBJ databases">
        <authorList>
            <consortium name="Genoscope - CEA"/>
            <person name="William W."/>
        </authorList>
    </citation>
    <scope>NUCLEOTIDE SEQUENCE</scope>
</reference>
<dbReference type="PANTHER" id="PTHR43510:SF1">
    <property type="entry name" value="AMINOTRANSFERASE FUNCTION, HYPOTHETICAL (EUROFUNG)"/>
    <property type="match status" value="1"/>
</dbReference>
<protein>
    <recommendedName>
        <fullName evidence="1">Aminotransferase class I/classII large domain-containing protein</fullName>
    </recommendedName>
</protein>
<evidence type="ECO:0000259" key="1">
    <source>
        <dbReference type="Pfam" id="PF00155"/>
    </source>
</evidence>
<accession>A0A7S3ZK26</accession>
<dbReference type="Gene3D" id="3.90.1150.10">
    <property type="entry name" value="Aspartate Aminotransferase, domain 1"/>
    <property type="match status" value="1"/>
</dbReference>
<feature type="domain" description="Aminotransferase class I/classII large" evidence="1">
    <location>
        <begin position="60"/>
        <end position="374"/>
    </location>
</feature>
<dbReference type="Pfam" id="PF00155">
    <property type="entry name" value="Aminotran_1_2"/>
    <property type="match status" value="1"/>
</dbReference>
<dbReference type="InterPro" id="IPR004839">
    <property type="entry name" value="Aminotransferase_I/II_large"/>
</dbReference>
<dbReference type="Gene3D" id="3.40.640.10">
    <property type="entry name" value="Type I PLP-dependent aspartate aminotransferase-like (Major domain)"/>
    <property type="match status" value="1"/>
</dbReference>
<evidence type="ECO:0000313" key="3">
    <source>
        <dbReference type="EMBL" id="CAH0371749.1"/>
    </source>
</evidence>
<dbReference type="CDD" id="cd00609">
    <property type="entry name" value="AAT_like"/>
    <property type="match status" value="1"/>
</dbReference>
<evidence type="ECO:0000313" key="2">
    <source>
        <dbReference type="EMBL" id="CAE0685741.1"/>
    </source>
</evidence>
<dbReference type="OrthoDB" id="7042322at2759"/>